<gene>
    <name evidence="9" type="ORF">IWQ62_002934</name>
</gene>
<dbReference type="PROSITE" id="PS51192">
    <property type="entry name" value="HELICASE_ATP_BIND_1"/>
    <property type="match status" value="1"/>
</dbReference>
<evidence type="ECO:0000256" key="1">
    <source>
        <dbReference type="ARBA" id="ARBA00022741"/>
    </source>
</evidence>
<dbReference type="InterPro" id="IPR027417">
    <property type="entry name" value="P-loop_NTPase"/>
</dbReference>
<dbReference type="InterPro" id="IPR014001">
    <property type="entry name" value="Helicase_ATP-bd"/>
</dbReference>
<dbReference type="GO" id="GO:0006281">
    <property type="term" value="P:DNA repair"/>
    <property type="evidence" value="ECO:0007669"/>
    <property type="project" value="TreeGrafter"/>
</dbReference>
<dbReference type="CDD" id="cd18008">
    <property type="entry name" value="DEXDc_SHPRH-like"/>
    <property type="match status" value="1"/>
</dbReference>
<dbReference type="SUPFAM" id="SSF52540">
    <property type="entry name" value="P-loop containing nucleoside triphosphate hydrolases"/>
    <property type="match status" value="2"/>
</dbReference>
<feature type="compositionally biased region" description="Polar residues" evidence="5">
    <location>
        <begin position="44"/>
        <end position="56"/>
    </location>
</feature>
<feature type="region of interest" description="Disordered" evidence="5">
    <location>
        <begin position="35"/>
        <end position="61"/>
    </location>
</feature>
<dbReference type="Pfam" id="PF00271">
    <property type="entry name" value="Helicase_C"/>
    <property type="match status" value="1"/>
</dbReference>
<evidence type="ECO:0000259" key="8">
    <source>
        <dbReference type="PROSITE" id="PS51194"/>
    </source>
</evidence>
<dbReference type="GO" id="GO:0005634">
    <property type="term" value="C:nucleus"/>
    <property type="evidence" value="ECO:0007669"/>
    <property type="project" value="TreeGrafter"/>
</dbReference>
<dbReference type="Gene3D" id="3.40.50.10810">
    <property type="entry name" value="Tandem AAA-ATPase domain"/>
    <property type="match status" value="1"/>
</dbReference>
<sequence>MSTKKTSRHSTSSTDSLDGRFQELIDLTKQLNTIELSDSEDSPETPTSSLGAQASARSAAPVEVVDLTGPDLPVVRKEYLDSYAAGNLVAPSLLRSRGWRRPQPQTSRSTVLVTSWQAPPQPTPREIPFIKKRSPSSGGTRAVNLTRNSDKQILASIVSTLDQHFRAELRKEPTPEKLNISLKAYQQMGLHWLLTQERSQIKGGILGDDMGLGKTVQIISLLLSSKFPRQPSSSATRGPTLVVVPKVVMGHWEEEICNKCHADSLTVWQYYGHRKKPASALKRYDVVLVTYQTLGLEYKRNLDSSTRSPLLEVTWQRVVLDEAHFIKNRQSSLSKACSELSATYRWCVTGTPVQNEIIELYPYLKFLRYPHTGLTLPMFRKLFGIANDQILNPQHIHSTLKAIFLRRTKAFVFGESGTEKLPPKTVQTHGLDFWTAEQSLYQSLEAQVKMAVQQAKTHGKKGGLPFYVEYITLLRQLCNHQGLLPLKHLATLPTVISFSDSSQWVKYLTQCPAITLRELARPNGEPSNPCPTCAKFPMQSPVLFSPCGHVHCFECACGWAQAMKKPSLRCKHCCNRSSYPHRGLPWELAKVFSTLLSKHNDRQTHNGVNTKSCTALEDELASLSLDPTAKYKTYCKSGSSQARCSGLGKSSVTDIGVGRDSRTPDSSSLDRMNAKSQTSYRTASTLTGKVGDVDRAIQSIRGSLRYRYYCTLFQDAVPCIKIDFLLSLLDTIITKHPDDKLVVFSQYVTFLKILEACLNKLDIRSQMYYGELTLSQRANILKTFNQTSASECRILLASTKACGTGLNLTVANHAILMDMWWNPSVDHQAMDRVYRIGQNKPVSVHRLFVADTIEERLLKIQVRKERLVNQYFQGQQKVTLTNADAEYLLRL</sequence>
<evidence type="ECO:0000256" key="4">
    <source>
        <dbReference type="PROSITE-ProRule" id="PRU00175"/>
    </source>
</evidence>
<proteinExistence type="predicted"/>
<feature type="compositionally biased region" description="Polar residues" evidence="5">
    <location>
        <begin position="103"/>
        <end position="118"/>
    </location>
</feature>
<feature type="domain" description="Helicase ATP-binding" evidence="7">
    <location>
        <begin position="195"/>
        <end position="370"/>
    </location>
</feature>
<feature type="region of interest" description="Disordered" evidence="5">
    <location>
        <begin position="1"/>
        <end position="21"/>
    </location>
</feature>
<protein>
    <submittedName>
        <fullName evidence="9">Uncharacterized protein</fullName>
    </submittedName>
</protein>
<dbReference type="Proteomes" id="UP001150925">
    <property type="component" value="Unassembled WGS sequence"/>
</dbReference>
<evidence type="ECO:0000259" key="6">
    <source>
        <dbReference type="PROSITE" id="PS50089"/>
    </source>
</evidence>
<dbReference type="InterPro" id="IPR000330">
    <property type="entry name" value="SNF2_N"/>
</dbReference>
<dbReference type="GO" id="GO:0008094">
    <property type="term" value="F:ATP-dependent activity, acting on DNA"/>
    <property type="evidence" value="ECO:0007669"/>
    <property type="project" value="TreeGrafter"/>
</dbReference>
<dbReference type="PROSITE" id="PS51194">
    <property type="entry name" value="HELICASE_CTER"/>
    <property type="match status" value="1"/>
</dbReference>
<dbReference type="GO" id="GO:0008270">
    <property type="term" value="F:zinc ion binding"/>
    <property type="evidence" value="ECO:0007669"/>
    <property type="project" value="UniProtKB-KW"/>
</dbReference>
<reference evidence="9" key="1">
    <citation type="submission" date="2022-07" db="EMBL/GenBank/DDBJ databases">
        <title>Phylogenomic reconstructions and comparative analyses of Kickxellomycotina fungi.</title>
        <authorList>
            <person name="Reynolds N.K."/>
            <person name="Stajich J.E."/>
            <person name="Barry K."/>
            <person name="Grigoriev I.V."/>
            <person name="Crous P."/>
            <person name="Smith M.E."/>
        </authorList>
    </citation>
    <scope>NUCLEOTIDE SEQUENCE</scope>
    <source>
        <strain evidence="9">RSA 1196</strain>
    </source>
</reference>
<dbReference type="InterPro" id="IPR049730">
    <property type="entry name" value="SNF2/RAD54-like_C"/>
</dbReference>
<dbReference type="InterPro" id="IPR001650">
    <property type="entry name" value="Helicase_C-like"/>
</dbReference>
<dbReference type="InterPro" id="IPR001841">
    <property type="entry name" value="Znf_RING"/>
</dbReference>
<evidence type="ECO:0000256" key="3">
    <source>
        <dbReference type="ARBA" id="ARBA00022840"/>
    </source>
</evidence>
<dbReference type="InterPro" id="IPR038718">
    <property type="entry name" value="SNF2-like_sf"/>
</dbReference>
<evidence type="ECO:0000259" key="7">
    <source>
        <dbReference type="PROSITE" id="PS51192"/>
    </source>
</evidence>
<dbReference type="CDD" id="cd18793">
    <property type="entry name" value="SF2_C_SNF"/>
    <property type="match status" value="1"/>
</dbReference>
<accession>A0A9W8AVR6</accession>
<dbReference type="GO" id="GO:0005524">
    <property type="term" value="F:ATP binding"/>
    <property type="evidence" value="ECO:0007669"/>
    <property type="project" value="UniProtKB-KW"/>
</dbReference>
<feature type="compositionally biased region" description="Polar residues" evidence="5">
    <location>
        <begin position="664"/>
        <end position="677"/>
    </location>
</feature>
<dbReference type="SMART" id="SM00490">
    <property type="entry name" value="HELICc"/>
    <property type="match status" value="1"/>
</dbReference>
<keyword evidence="4" id="KW-0479">Metal-binding</keyword>
<keyword evidence="10" id="KW-1185">Reference proteome</keyword>
<keyword evidence="3" id="KW-0067">ATP-binding</keyword>
<feature type="region of interest" description="Disordered" evidence="5">
    <location>
        <begin position="99"/>
        <end position="142"/>
    </location>
</feature>
<dbReference type="EMBL" id="JANBPY010000701">
    <property type="protein sequence ID" value="KAJ1964430.1"/>
    <property type="molecule type" value="Genomic_DNA"/>
</dbReference>
<feature type="region of interest" description="Disordered" evidence="5">
    <location>
        <begin position="655"/>
        <end position="677"/>
    </location>
</feature>
<evidence type="ECO:0000313" key="9">
    <source>
        <dbReference type="EMBL" id="KAJ1964430.1"/>
    </source>
</evidence>
<evidence type="ECO:0000256" key="5">
    <source>
        <dbReference type="SAM" id="MobiDB-lite"/>
    </source>
</evidence>
<organism evidence="9 10">
    <name type="scientific">Dispira parvispora</name>
    <dbReference type="NCBI Taxonomy" id="1520584"/>
    <lineage>
        <taxon>Eukaryota</taxon>
        <taxon>Fungi</taxon>
        <taxon>Fungi incertae sedis</taxon>
        <taxon>Zoopagomycota</taxon>
        <taxon>Kickxellomycotina</taxon>
        <taxon>Dimargaritomycetes</taxon>
        <taxon>Dimargaritales</taxon>
        <taxon>Dimargaritaceae</taxon>
        <taxon>Dispira</taxon>
    </lineage>
</organism>
<dbReference type="Pfam" id="PF00176">
    <property type="entry name" value="SNF2-rel_dom"/>
    <property type="match status" value="1"/>
</dbReference>
<dbReference type="AlphaFoldDB" id="A0A9W8AVR6"/>
<keyword evidence="4" id="KW-0863">Zinc-finger</keyword>
<dbReference type="PANTHER" id="PTHR45626:SF22">
    <property type="entry name" value="DNA REPAIR PROTEIN RAD5"/>
    <property type="match status" value="1"/>
</dbReference>
<feature type="domain" description="Helicase C-terminal" evidence="8">
    <location>
        <begin position="721"/>
        <end position="886"/>
    </location>
</feature>
<keyword evidence="2" id="KW-0378">Hydrolase</keyword>
<dbReference type="PROSITE" id="PS50089">
    <property type="entry name" value="ZF_RING_2"/>
    <property type="match status" value="1"/>
</dbReference>
<evidence type="ECO:0000256" key="2">
    <source>
        <dbReference type="ARBA" id="ARBA00022801"/>
    </source>
</evidence>
<comment type="caution">
    <text evidence="9">The sequence shown here is derived from an EMBL/GenBank/DDBJ whole genome shotgun (WGS) entry which is preliminary data.</text>
</comment>
<dbReference type="Gene3D" id="3.40.50.300">
    <property type="entry name" value="P-loop containing nucleotide triphosphate hydrolases"/>
    <property type="match status" value="1"/>
</dbReference>
<keyword evidence="1" id="KW-0547">Nucleotide-binding</keyword>
<keyword evidence="4" id="KW-0862">Zinc</keyword>
<dbReference type="OrthoDB" id="448448at2759"/>
<dbReference type="SMART" id="SM00487">
    <property type="entry name" value="DEXDc"/>
    <property type="match status" value="1"/>
</dbReference>
<dbReference type="PANTHER" id="PTHR45626">
    <property type="entry name" value="TRANSCRIPTION TERMINATION FACTOR 2-RELATED"/>
    <property type="match status" value="1"/>
</dbReference>
<evidence type="ECO:0000313" key="10">
    <source>
        <dbReference type="Proteomes" id="UP001150925"/>
    </source>
</evidence>
<dbReference type="GO" id="GO:0016787">
    <property type="term" value="F:hydrolase activity"/>
    <property type="evidence" value="ECO:0007669"/>
    <property type="project" value="UniProtKB-KW"/>
</dbReference>
<dbReference type="InterPro" id="IPR050628">
    <property type="entry name" value="SNF2_RAD54_helicase_TF"/>
</dbReference>
<name>A0A9W8AVR6_9FUNG</name>
<feature type="domain" description="RING-type" evidence="6">
    <location>
        <begin position="530"/>
        <end position="573"/>
    </location>
</feature>